<feature type="transmembrane region" description="Helical" evidence="5">
    <location>
        <begin position="303"/>
        <end position="326"/>
    </location>
</feature>
<dbReference type="Gene3D" id="1.20.1250.20">
    <property type="entry name" value="MFS general substrate transporter like domains"/>
    <property type="match status" value="2"/>
</dbReference>
<dbReference type="InterPro" id="IPR050382">
    <property type="entry name" value="MFS_Na/Anion_cotransporter"/>
</dbReference>
<dbReference type="PROSITE" id="PS50850">
    <property type="entry name" value="MFS"/>
    <property type="match status" value="1"/>
</dbReference>
<dbReference type="RefSeq" id="WP_342627900.1">
    <property type="nucleotide sequence ID" value="NZ_CP152276.1"/>
</dbReference>
<sequence length="398" mass="42415">MSVQPKYAVFALLYLGWCVSYLDRAAMTLSVPAMLHDIHMSPTRQGFVLGVFYLGYSCMQIPGGWLADRFGSKPVVLAGLVLWSLFTLGTGLVATASALLLVRLLFGMGEGIFPAASIKALYDVFPAAARDKAPSALMSSNYFGYLVAPVLLLPLLAWGGWRRPFLVMSIAGLACAAAYLVLAPGRARRSAPRAPASGRMFADVLRVRGIRRLMGVWFLVSFINKALESWMPTYLLHERGVSLKAAGVLLTLPYVAATLAAASGGWIMARWFRDREHHFMSANIILSCAALLAMAHAPGVNGVVAAETCLYFFKSLVFAAILSLPARMLSADRAGSGFGLINFGGQFAGFVAPPVIGALLGAFHSYPLVFLSLVGAGALALVFNAACGRFPSALPLAE</sequence>
<dbReference type="Proteomes" id="UP001449795">
    <property type="component" value="Chromosome"/>
</dbReference>
<feature type="transmembrane region" description="Helical" evidence="5">
    <location>
        <begin position="48"/>
        <end position="67"/>
    </location>
</feature>
<accession>A0ABZ3D2V5</accession>
<feature type="domain" description="Major facilitator superfamily (MFS) profile" evidence="6">
    <location>
        <begin position="9"/>
        <end position="389"/>
    </location>
</feature>
<feature type="transmembrane region" description="Helical" evidence="5">
    <location>
        <begin position="142"/>
        <end position="159"/>
    </location>
</feature>
<dbReference type="CDD" id="cd17319">
    <property type="entry name" value="MFS_ExuT_GudP_like"/>
    <property type="match status" value="1"/>
</dbReference>
<dbReference type="InterPro" id="IPR020846">
    <property type="entry name" value="MFS_dom"/>
</dbReference>
<dbReference type="PANTHER" id="PTHR11662:SF399">
    <property type="entry name" value="FI19708P1-RELATED"/>
    <property type="match status" value="1"/>
</dbReference>
<evidence type="ECO:0000256" key="4">
    <source>
        <dbReference type="ARBA" id="ARBA00023136"/>
    </source>
</evidence>
<feature type="transmembrane region" description="Helical" evidence="5">
    <location>
        <begin position="74"/>
        <end position="94"/>
    </location>
</feature>
<evidence type="ECO:0000256" key="5">
    <source>
        <dbReference type="SAM" id="Phobius"/>
    </source>
</evidence>
<gene>
    <name evidence="7" type="ORF">AAC691_17780</name>
</gene>
<feature type="transmembrane region" description="Helical" evidence="5">
    <location>
        <begin position="165"/>
        <end position="183"/>
    </location>
</feature>
<evidence type="ECO:0000313" key="8">
    <source>
        <dbReference type="Proteomes" id="UP001449795"/>
    </source>
</evidence>
<evidence type="ECO:0000256" key="2">
    <source>
        <dbReference type="ARBA" id="ARBA00022692"/>
    </source>
</evidence>
<feature type="transmembrane region" description="Helical" evidence="5">
    <location>
        <begin position="366"/>
        <end position="386"/>
    </location>
</feature>
<feature type="transmembrane region" description="Helical" evidence="5">
    <location>
        <begin position="279"/>
        <end position="297"/>
    </location>
</feature>
<keyword evidence="8" id="KW-1185">Reference proteome</keyword>
<feature type="transmembrane region" description="Helical" evidence="5">
    <location>
        <begin position="247"/>
        <end position="267"/>
    </location>
</feature>
<keyword evidence="4 5" id="KW-0472">Membrane</keyword>
<proteinExistence type="predicted"/>
<organism evidence="7 8">
    <name type="scientific">Nguyenibacter vanlangensis</name>
    <dbReference type="NCBI Taxonomy" id="1216886"/>
    <lineage>
        <taxon>Bacteria</taxon>
        <taxon>Pseudomonadati</taxon>
        <taxon>Pseudomonadota</taxon>
        <taxon>Alphaproteobacteria</taxon>
        <taxon>Acetobacterales</taxon>
        <taxon>Acetobacteraceae</taxon>
        <taxon>Nguyenibacter</taxon>
    </lineage>
</organism>
<reference evidence="7 8" key="1">
    <citation type="submission" date="2024-04" db="EMBL/GenBank/DDBJ databases">
        <title>Complete genome sequence of Nguyenibacter vanlangesis HBCM-1154, a strain capable of nitrogen fixation, IAA production, and phosphorus solubilization isolated from sugarcane soil.</title>
        <authorList>
            <person name="MY HANH P."/>
        </authorList>
    </citation>
    <scope>NUCLEOTIDE SEQUENCE [LARGE SCALE GENOMIC DNA]</scope>
    <source>
        <strain evidence="7 8">HBCM 1154</strain>
    </source>
</reference>
<dbReference type="SUPFAM" id="SSF103473">
    <property type="entry name" value="MFS general substrate transporter"/>
    <property type="match status" value="1"/>
</dbReference>
<evidence type="ECO:0000256" key="3">
    <source>
        <dbReference type="ARBA" id="ARBA00022989"/>
    </source>
</evidence>
<keyword evidence="3 5" id="KW-1133">Transmembrane helix</keyword>
<name>A0ABZ3D2V5_9PROT</name>
<comment type="subcellular location">
    <subcellularLocation>
        <location evidence="1">Membrane</location>
        <topology evidence="1">Multi-pass membrane protein</topology>
    </subcellularLocation>
</comment>
<dbReference type="EMBL" id="CP152276">
    <property type="protein sequence ID" value="XAE42098.1"/>
    <property type="molecule type" value="Genomic_DNA"/>
</dbReference>
<dbReference type="PANTHER" id="PTHR11662">
    <property type="entry name" value="SOLUTE CARRIER FAMILY 17"/>
    <property type="match status" value="1"/>
</dbReference>
<evidence type="ECO:0000259" key="6">
    <source>
        <dbReference type="PROSITE" id="PS50850"/>
    </source>
</evidence>
<feature type="transmembrane region" description="Helical" evidence="5">
    <location>
        <begin position="100"/>
        <end position="122"/>
    </location>
</feature>
<feature type="transmembrane region" description="Helical" evidence="5">
    <location>
        <begin position="209"/>
        <end position="227"/>
    </location>
</feature>
<dbReference type="InterPro" id="IPR036259">
    <property type="entry name" value="MFS_trans_sf"/>
</dbReference>
<dbReference type="Pfam" id="PF07690">
    <property type="entry name" value="MFS_1"/>
    <property type="match status" value="1"/>
</dbReference>
<protein>
    <submittedName>
        <fullName evidence="7">MFS transporter</fullName>
    </submittedName>
</protein>
<evidence type="ECO:0000313" key="7">
    <source>
        <dbReference type="EMBL" id="XAE42098.1"/>
    </source>
</evidence>
<feature type="transmembrane region" description="Helical" evidence="5">
    <location>
        <begin position="338"/>
        <end position="360"/>
    </location>
</feature>
<keyword evidence="2 5" id="KW-0812">Transmembrane</keyword>
<evidence type="ECO:0000256" key="1">
    <source>
        <dbReference type="ARBA" id="ARBA00004141"/>
    </source>
</evidence>
<dbReference type="InterPro" id="IPR011701">
    <property type="entry name" value="MFS"/>
</dbReference>